<sequence length="166" mass="20337">MSRYNSNAASHYDIDWNVRPSYSYLTRPRSSTYLALNPFYPITHAIPDYPCRRYDLYAPALWSYPIWKYLYDPGERSYYYRRYYDNYRRLPYYPSQFYYASYLAGEMDYYSLDLNRAIDNYRFWRKSYQTAYPSYRYYYYDHALNLIIVRATDCSQVVEEGNKAGN</sequence>
<evidence type="ECO:0000313" key="2">
    <source>
        <dbReference type="WBParaSite" id="TMUE_2000007173.1"/>
    </source>
</evidence>
<protein>
    <submittedName>
        <fullName evidence="2">Uncharacterized protein</fullName>
    </submittedName>
</protein>
<accession>A0A5S6QJ01</accession>
<dbReference type="Proteomes" id="UP000046395">
    <property type="component" value="Unassembled WGS sequence"/>
</dbReference>
<proteinExistence type="predicted"/>
<keyword evidence="1" id="KW-1185">Reference proteome</keyword>
<organism evidence="1 2">
    <name type="scientific">Trichuris muris</name>
    <name type="common">Mouse whipworm</name>
    <dbReference type="NCBI Taxonomy" id="70415"/>
    <lineage>
        <taxon>Eukaryota</taxon>
        <taxon>Metazoa</taxon>
        <taxon>Ecdysozoa</taxon>
        <taxon>Nematoda</taxon>
        <taxon>Enoplea</taxon>
        <taxon>Dorylaimia</taxon>
        <taxon>Trichinellida</taxon>
        <taxon>Trichuridae</taxon>
        <taxon>Trichuris</taxon>
    </lineage>
</organism>
<reference evidence="2" key="1">
    <citation type="submission" date="2019-12" db="UniProtKB">
        <authorList>
            <consortium name="WormBaseParasite"/>
        </authorList>
    </citation>
    <scope>IDENTIFICATION</scope>
</reference>
<name>A0A5S6QJ01_TRIMR</name>
<dbReference type="AlphaFoldDB" id="A0A5S6QJ01"/>
<evidence type="ECO:0000313" key="1">
    <source>
        <dbReference type="Proteomes" id="UP000046395"/>
    </source>
</evidence>
<dbReference type="WBParaSite" id="TMUE_2000007173.1">
    <property type="protein sequence ID" value="TMUE_2000007173.1"/>
    <property type="gene ID" value="WBGene00287009"/>
</dbReference>